<protein>
    <submittedName>
        <fullName evidence="2">Uncharacterized protein</fullName>
    </submittedName>
</protein>
<feature type="region of interest" description="Disordered" evidence="1">
    <location>
        <begin position="44"/>
        <end position="112"/>
    </location>
</feature>
<dbReference type="EMBL" id="CAUYUJ010001259">
    <property type="protein sequence ID" value="CAK0795083.1"/>
    <property type="molecule type" value="Genomic_DNA"/>
</dbReference>
<organism evidence="2 3">
    <name type="scientific">Prorocentrum cordatum</name>
    <dbReference type="NCBI Taxonomy" id="2364126"/>
    <lineage>
        <taxon>Eukaryota</taxon>
        <taxon>Sar</taxon>
        <taxon>Alveolata</taxon>
        <taxon>Dinophyceae</taxon>
        <taxon>Prorocentrales</taxon>
        <taxon>Prorocentraceae</taxon>
        <taxon>Prorocentrum</taxon>
    </lineage>
</organism>
<evidence type="ECO:0000256" key="1">
    <source>
        <dbReference type="SAM" id="MobiDB-lite"/>
    </source>
</evidence>
<evidence type="ECO:0000313" key="2">
    <source>
        <dbReference type="EMBL" id="CAK0795083.1"/>
    </source>
</evidence>
<feature type="compositionally biased region" description="Low complexity" evidence="1">
    <location>
        <begin position="44"/>
        <end position="59"/>
    </location>
</feature>
<name>A0ABN9PTK2_9DINO</name>
<comment type="caution">
    <text evidence="2">The sequence shown here is derived from an EMBL/GenBank/DDBJ whole genome shotgun (WGS) entry which is preliminary data.</text>
</comment>
<keyword evidence="3" id="KW-1185">Reference proteome</keyword>
<reference evidence="2" key="1">
    <citation type="submission" date="2023-10" db="EMBL/GenBank/DDBJ databases">
        <authorList>
            <person name="Chen Y."/>
            <person name="Shah S."/>
            <person name="Dougan E. K."/>
            <person name="Thang M."/>
            <person name="Chan C."/>
        </authorList>
    </citation>
    <scope>NUCLEOTIDE SEQUENCE [LARGE SCALE GENOMIC DNA]</scope>
</reference>
<gene>
    <name evidence="2" type="ORF">PCOR1329_LOCUS4857</name>
</gene>
<evidence type="ECO:0000313" key="3">
    <source>
        <dbReference type="Proteomes" id="UP001189429"/>
    </source>
</evidence>
<proteinExistence type="predicted"/>
<dbReference type="Proteomes" id="UP001189429">
    <property type="component" value="Unassembled WGS sequence"/>
</dbReference>
<sequence>MPENWTHCTLHAFKAEHLAPVRTEEVQAALRELFDEVQAEQQKQVQQKQAAASSAAPDPARVRVLRSPVPERKEKEVPPGTFEEDDEERRRRRRGRPGPDRRASRSTSSMAR</sequence>
<accession>A0ABN9PTK2</accession>